<sequence length="482" mass="49563">MVFNSKTTVTEEQNERHKRMLAAMLKDPGNKQCCDCGVRNPTWASVNLGVFMCLTCSGIHRSLGVHISQVRSCNLDTWLPRQVEFCKAMGNIKGNRYWEARLPANFRRPPSGNPNPELASFIRDKYCDKRYAATDVTDPPNIDNYLNHPYGGNDYASSEPNSQADTPTGGPTPSASVASMQVPLQTRTAGLALGTSGFGSSAAFGSGTRLAQQSPAASTTDLLGFDELVSGSSSTAPTPLAPVPGAAPAASSAAYDPFDALAAPPPPAAPLLQVQQPVVQAAPAPAQPVARVSLDWTDFHGPSTTAAPAAPVHGHTASGNTITDPFANLTIHEPAPLPSHTPCNSFAAPQPPAQFQAMQGGSYTQQQPAATYAAPVTQASGSLASAGSCKHLPAKSADEILKLFDAPRPGSAGSDFGDFTGGAGSLGGGGAGSFGGAPPPGMYGQPAPAYGQPAAMLHMNSGTMGVMGQQPQPGLGNLNGTF</sequence>
<keyword evidence="1" id="KW-0343">GTPase activation</keyword>
<proteinExistence type="predicted"/>
<dbReference type="SUPFAM" id="SSF57863">
    <property type="entry name" value="ArfGap/RecO-like zinc finger"/>
    <property type="match status" value="1"/>
</dbReference>
<keyword evidence="3 5" id="KW-0863">Zinc-finger</keyword>
<organism evidence="8">
    <name type="scientific">Chlamydomonas leiostraca</name>
    <dbReference type="NCBI Taxonomy" id="1034604"/>
    <lineage>
        <taxon>Eukaryota</taxon>
        <taxon>Viridiplantae</taxon>
        <taxon>Chlorophyta</taxon>
        <taxon>core chlorophytes</taxon>
        <taxon>Chlorophyceae</taxon>
        <taxon>CS clade</taxon>
        <taxon>Chlamydomonadales</taxon>
        <taxon>Chlamydomonadaceae</taxon>
        <taxon>Chlamydomonas</taxon>
    </lineage>
</organism>
<dbReference type="GO" id="GO:0005096">
    <property type="term" value="F:GTPase activator activity"/>
    <property type="evidence" value="ECO:0007669"/>
    <property type="project" value="UniProtKB-KW"/>
</dbReference>
<reference evidence="8" key="1">
    <citation type="submission" date="2021-01" db="EMBL/GenBank/DDBJ databases">
        <authorList>
            <person name="Corre E."/>
            <person name="Pelletier E."/>
            <person name="Niang G."/>
            <person name="Scheremetjew M."/>
            <person name="Finn R."/>
            <person name="Kale V."/>
            <person name="Holt S."/>
            <person name="Cochrane G."/>
            <person name="Meng A."/>
            <person name="Brown T."/>
            <person name="Cohen L."/>
        </authorList>
    </citation>
    <scope>NUCLEOTIDE SEQUENCE</scope>
    <source>
        <strain evidence="8">SAG 11-49</strain>
    </source>
</reference>
<dbReference type="PROSITE" id="PS50115">
    <property type="entry name" value="ARFGAP"/>
    <property type="match status" value="1"/>
</dbReference>
<dbReference type="Pfam" id="PF01412">
    <property type="entry name" value="ArfGap"/>
    <property type="match status" value="1"/>
</dbReference>
<feature type="compositionally biased region" description="Polar residues" evidence="6">
    <location>
        <begin position="155"/>
        <end position="177"/>
    </location>
</feature>
<dbReference type="FunFam" id="1.10.220.150:FF:000009">
    <property type="entry name" value="stromal membrane-associated protein 1 isoform X1"/>
    <property type="match status" value="1"/>
</dbReference>
<gene>
    <name evidence="8" type="ORF">CLEI1391_LOCUS10909</name>
</gene>
<dbReference type="CDD" id="cd08204">
    <property type="entry name" value="ArfGap"/>
    <property type="match status" value="1"/>
</dbReference>
<feature type="region of interest" description="Disordered" evidence="6">
    <location>
        <begin position="324"/>
        <end position="362"/>
    </location>
</feature>
<evidence type="ECO:0000256" key="2">
    <source>
        <dbReference type="ARBA" id="ARBA00022723"/>
    </source>
</evidence>
<feature type="compositionally biased region" description="Low complexity" evidence="6">
    <location>
        <begin position="353"/>
        <end position="362"/>
    </location>
</feature>
<feature type="region of interest" description="Disordered" evidence="6">
    <location>
        <begin position="138"/>
        <end position="177"/>
    </location>
</feature>
<dbReference type="AlphaFoldDB" id="A0A7S0RP86"/>
<dbReference type="PRINTS" id="PR00405">
    <property type="entry name" value="REVINTRACTNG"/>
</dbReference>
<evidence type="ECO:0000256" key="4">
    <source>
        <dbReference type="ARBA" id="ARBA00022833"/>
    </source>
</evidence>
<name>A0A7S0RP86_9CHLO</name>
<evidence type="ECO:0000256" key="1">
    <source>
        <dbReference type="ARBA" id="ARBA00022468"/>
    </source>
</evidence>
<evidence type="ECO:0000313" key="8">
    <source>
        <dbReference type="EMBL" id="CAD8682883.1"/>
    </source>
</evidence>
<evidence type="ECO:0000256" key="5">
    <source>
        <dbReference type="PROSITE-ProRule" id="PRU00288"/>
    </source>
</evidence>
<dbReference type="PANTHER" id="PTHR46419">
    <property type="entry name" value="ADP-RIBOSYLATION FACTOR GTPASE-ACTIVATING PROTEIN AGD5"/>
    <property type="match status" value="1"/>
</dbReference>
<feature type="region of interest" description="Disordered" evidence="6">
    <location>
        <begin position="230"/>
        <end position="251"/>
    </location>
</feature>
<dbReference type="PANTHER" id="PTHR46419:SF2">
    <property type="entry name" value="ADP-RIBOSYLATION FACTOR GTPASE-ACTIVATING PROTEIN AGD5"/>
    <property type="match status" value="1"/>
</dbReference>
<dbReference type="InterPro" id="IPR037278">
    <property type="entry name" value="ARFGAP/RecO"/>
</dbReference>
<dbReference type="InterPro" id="IPR038508">
    <property type="entry name" value="ArfGAP_dom_sf"/>
</dbReference>
<protein>
    <recommendedName>
        <fullName evidence="7">Arf-GAP domain-containing protein</fullName>
    </recommendedName>
</protein>
<feature type="domain" description="Arf-GAP" evidence="7">
    <location>
        <begin position="18"/>
        <end position="139"/>
    </location>
</feature>
<dbReference type="InterPro" id="IPR001164">
    <property type="entry name" value="ArfGAP_dom"/>
</dbReference>
<dbReference type="SMART" id="SM00105">
    <property type="entry name" value="ArfGap"/>
    <property type="match status" value="1"/>
</dbReference>
<keyword evidence="4" id="KW-0862">Zinc</keyword>
<keyword evidence="2" id="KW-0479">Metal-binding</keyword>
<evidence type="ECO:0000256" key="3">
    <source>
        <dbReference type="ARBA" id="ARBA00022771"/>
    </source>
</evidence>
<dbReference type="Gene3D" id="1.10.220.150">
    <property type="entry name" value="Arf GTPase activating protein"/>
    <property type="match status" value="1"/>
</dbReference>
<dbReference type="EMBL" id="HBFB01019449">
    <property type="protein sequence ID" value="CAD8682883.1"/>
    <property type="molecule type" value="Transcribed_RNA"/>
</dbReference>
<accession>A0A7S0RP86</accession>
<dbReference type="GO" id="GO:0008270">
    <property type="term" value="F:zinc ion binding"/>
    <property type="evidence" value="ECO:0007669"/>
    <property type="project" value="UniProtKB-KW"/>
</dbReference>
<evidence type="ECO:0000256" key="6">
    <source>
        <dbReference type="SAM" id="MobiDB-lite"/>
    </source>
</evidence>
<evidence type="ECO:0000259" key="7">
    <source>
        <dbReference type="PROSITE" id="PS50115"/>
    </source>
</evidence>
<dbReference type="InterPro" id="IPR044520">
    <property type="entry name" value="ARF_GAP_AGD5/15"/>
</dbReference>